<evidence type="ECO:0000313" key="2">
    <source>
        <dbReference type="Proteomes" id="UP000199312"/>
    </source>
</evidence>
<dbReference type="PANTHER" id="PTHR31270">
    <property type="entry name" value="GLUTAMINYL-PEPTIDE CYCLOTRANSFERASE"/>
    <property type="match status" value="1"/>
</dbReference>
<dbReference type="InterPro" id="IPR011044">
    <property type="entry name" value="Quino_amine_DH_bsu"/>
</dbReference>
<organism evidence="1 2">
    <name type="scientific">Lutibacter maritimus</name>
    <dbReference type="NCBI Taxonomy" id="593133"/>
    <lineage>
        <taxon>Bacteria</taxon>
        <taxon>Pseudomonadati</taxon>
        <taxon>Bacteroidota</taxon>
        <taxon>Flavobacteriia</taxon>
        <taxon>Flavobacteriales</taxon>
        <taxon>Flavobacteriaceae</taxon>
        <taxon>Lutibacter</taxon>
    </lineage>
</organism>
<sequence>MLYRSILGIFIISLLISCKSEYKFILNSPTKIQINEELTFSVTEKENKPIDSVQFSIDNIKIKANGNSATLNIANYKLGKHTITAILFFENKTEKVTNVIYFMADAAPEIFTYKIINTYPHDKNAYTQGLEYYNGFLYEGTGRKGTSSIRKVELTTGKVLQKEDLDATYFGEGITLFNNKIYQLTWQDGVGFIYDLETFKKEKEFKYTKSREGWGLTHNGEKLIKSDGTERIWFLNPETLLEESYIEAYTNQQKVEKLNELEYVNGKIYANIWQKNSILIVDPTSGKVLGVADLNGLKDEVLKTQQLEDQDEVLNGIAYDKENDRLFVTGKNWGKLFEIELMKK</sequence>
<dbReference type="Proteomes" id="UP000199312">
    <property type="component" value="Unassembled WGS sequence"/>
</dbReference>
<name>A0A1I6S3U8_9FLAO</name>
<keyword evidence="2" id="KW-1185">Reference proteome</keyword>
<dbReference type="EMBL" id="FOZP01000007">
    <property type="protein sequence ID" value="SFS71574.1"/>
    <property type="molecule type" value="Genomic_DNA"/>
</dbReference>
<protein>
    <submittedName>
        <fullName evidence="1">Glutamine cyclotransferase</fullName>
    </submittedName>
</protein>
<dbReference type="PANTHER" id="PTHR31270:SF1">
    <property type="entry name" value="GLUTAMINYL-PEPTIDE CYCLOTRANSFERASE"/>
    <property type="match status" value="1"/>
</dbReference>
<gene>
    <name evidence="1" type="ORF">SAMN04488006_2782</name>
</gene>
<evidence type="ECO:0000313" key="1">
    <source>
        <dbReference type="EMBL" id="SFS71574.1"/>
    </source>
</evidence>
<dbReference type="GO" id="GO:0016603">
    <property type="term" value="F:glutaminyl-peptide cyclotransferase activity"/>
    <property type="evidence" value="ECO:0007669"/>
    <property type="project" value="InterPro"/>
</dbReference>
<dbReference type="PROSITE" id="PS51257">
    <property type="entry name" value="PROKAR_LIPOPROTEIN"/>
    <property type="match status" value="1"/>
</dbReference>
<dbReference type="AlphaFoldDB" id="A0A1I6S3U8"/>
<proteinExistence type="predicted"/>
<reference evidence="2" key="1">
    <citation type="submission" date="2016-10" db="EMBL/GenBank/DDBJ databases">
        <authorList>
            <person name="Varghese N."/>
            <person name="Submissions S."/>
        </authorList>
    </citation>
    <scope>NUCLEOTIDE SEQUENCE [LARGE SCALE GENOMIC DNA]</scope>
    <source>
        <strain evidence="2">DSM 24450</strain>
    </source>
</reference>
<dbReference type="RefSeq" id="WP_090228407.1">
    <property type="nucleotide sequence ID" value="NZ_FOZP01000007.1"/>
</dbReference>
<dbReference type="Pfam" id="PF05096">
    <property type="entry name" value="Glu_cyclase_2"/>
    <property type="match status" value="1"/>
</dbReference>
<accession>A0A1I6S3U8</accession>
<dbReference type="InterPro" id="IPR015943">
    <property type="entry name" value="WD40/YVTN_repeat-like_dom_sf"/>
</dbReference>
<dbReference type="OrthoDB" id="9783700at2"/>
<dbReference type="SUPFAM" id="SSF50969">
    <property type="entry name" value="YVTN repeat-like/Quinoprotein amine dehydrogenase"/>
    <property type="match status" value="1"/>
</dbReference>
<dbReference type="InterPro" id="IPR007788">
    <property type="entry name" value="QCT"/>
</dbReference>
<dbReference type="STRING" id="593133.SAMN04488006_2782"/>
<dbReference type="Gene3D" id="2.130.10.10">
    <property type="entry name" value="YVTN repeat-like/Quinoprotein amine dehydrogenase"/>
    <property type="match status" value="1"/>
</dbReference>
<keyword evidence="1" id="KW-0808">Transferase</keyword>